<proteinExistence type="predicted"/>
<reference evidence="2" key="1">
    <citation type="submission" date="2021-01" db="EMBL/GenBank/DDBJ databases">
        <title>Whole genome shotgun sequence of Dactylosporangium siamense NBRC 106093.</title>
        <authorList>
            <person name="Komaki H."/>
            <person name="Tamura T."/>
        </authorList>
    </citation>
    <scope>NUCLEOTIDE SEQUENCE</scope>
    <source>
        <strain evidence="2">NBRC 106093</strain>
    </source>
</reference>
<dbReference type="AlphaFoldDB" id="A0A919Q135"/>
<organism evidence="2 3">
    <name type="scientific">Dactylosporangium siamense</name>
    <dbReference type="NCBI Taxonomy" id="685454"/>
    <lineage>
        <taxon>Bacteria</taxon>
        <taxon>Bacillati</taxon>
        <taxon>Actinomycetota</taxon>
        <taxon>Actinomycetes</taxon>
        <taxon>Micromonosporales</taxon>
        <taxon>Micromonosporaceae</taxon>
        <taxon>Dactylosporangium</taxon>
    </lineage>
</organism>
<evidence type="ECO:0000256" key="1">
    <source>
        <dbReference type="SAM" id="MobiDB-lite"/>
    </source>
</evidence>
<feature type="compositionally biased region" description="Polar residues" evidence="1">
    <location>
        <begin position="1"/>
        <end position="10"/>
    </location>
</feature>
<feature type="region of interest" description="Disordered" evidence="1">
    <location>
        <begin position="1"/>
        <end position="31"/>
    </location>
</feature>
<name>A0A919Q135_9ACTN</name>
<dbReference type="EMBL" id="BONQ01000179">
    <property type="protein sequence ID" value="GIG52433.1"/>
    <property type="molecule type" value="Genomic_DNA"/>
</dbReference>
<evidence type="ECO:0000313" key="3">
    <source>
        <dbReference type="Proteomes" id="UP000660611"/>
    </source>
</evidence>
<comment type="caution">
    <text evidence="2">The sequence shown here is derived from an EMBL/GenBank/DDBJ whole genome shotgun (WGS) entry which is preliminary data.</text>
</comment>
<accession>A0A919Q135</accession>
<feature type="compositionally biased region" description="Basic and acidic residues" evidence="1">
    <location>
        <begin position="15"/>
        <end position="30"/>
    </location>
</feature>
<dbReference type="Proteomes" id="UP000660611">
    <property type="component" value="Unassembled WGS sequence"/>
</dbReference>
<dbReference type="RefSeq" id="WP_203854024.1">
    <property type="nucleotide sequence ID" value="NZ_BONQ01000179.1"/>
</dbReference>
<sequence>MGFSSVQASPNREYAGIEHEHRCRPPRKEPLPVTGIVHDDLSGKHDLVAVDRRDFIGDARGERFGERCGNRCRPNHQALQLLVANGRSMTQQQPAAMRDHRSRHSPATTTTAEALQWHAGS</sequence>
<evidence type="ECO:0000313" key="2">
    <source>
        <dbReference type="EMBL" id="GIG52433.1"/>
    </source>
</evidence>
<keyword evidence="3" id="KW-1185">Reference proteome</keyword>
<gene>
    <name evidence="2" type="ORF">Dsi01nite_104740</name>
</gene>
<protein>
    <submittedName>
        <fullName evidence="2">Uncharacterized protein</fullName>
    </submittedName>
</protein>
<feature type="region of interest" description="Disordered" evidence="1">
    <location>
        <begin position="88"/>
        <end position="121"/>
    </location>
</feature>